<dbReference type="PANTHER" id="PTHR22916">
    <property type="entry name" value="GLYCOSYLTRANSFERASE"/>
    <property type="match status" value="1"/>
</dbReference>
<dbReference type="Pfam" id="PF00535">
    <property type="entry name" value="Glycos_transf_2"/>
    <property type="match status" value="1"/>
</dbReference>
<keyword evidence="2" id="KW-0808">Transferase</keyword>
<dbReference type="Gene3D" id="3.90.550.10">
    <property type="entry name" value="Spore Coat Polysaccharide Biosynthesis Protein SpsA, Chain A"/>
    <property type="match status" value="1"/>
</dbReference>
<name>A0A5M8P201_9BACT</name>
<keyword evidence="2" id="KW-0328">Glycosyltransferase</keyword>
<gene>
    <name evidence="2" type="ORF">EZS26_001295</name>
</gene>
<dbReference type="GO" id="GO:0016758">
    <property type="term" value="F:hexosyltransferase activity"/>
    <property type="evidence" value="ECO:0007669"/>
    <property type="project" value="UniProtKB-ARBA"/>
</dbReference>
<dbReference type="EC" id="2.4.-.-" evidence="2"/>
<evidence type="ECO:0000313" key="3">
    <source>
        <dbReference type="Proteomes" id="UP000324575"/>
    </source>
</evidence>
<protein>
    <submittedName>
        <fullName evidence="2">Putative glycosyltransferase EpsJ</fullName>
        <ecNumber evidence="2">2.4.-.-</ecNumber>
    </submittedName>
</protein>
<reference evidence="2 3" key="1">
    <citation type="submission" date="2019-03" db="EMBL/GenBank/DDBJ databases">
        <title>Single cell metagenomics reveals metabolic interactions within the superorganism composed of flagellate Streblomastix strix and complex community of Bacteroidetes bacteria on its surface.</title>
        <authorList>
            <person name="Treitli S.C."/>
            <person name="Kolisko M."/>
            <person name="Husnik F."/>
            <person name="Keeling P."/>
            <person name="Hampl V."/>
        </authorList>
    </citation>
    <scope>NUCLEOTIDE SEQUENCE [LARGE SCALE GENOMIC DNA]</scope>
    <source>
        <strain evidence="2">St1</strain>
    </source>
</reference>
<dbReference type="Proteomes" id="UP000324575">
    <property type="component" value="Unassembled WGS sequence"/>
</dbReference>
<dbReference type="InterPro" id="IPR001173">
    <property type="entry name" value="Glyco_trans_2-like"/>
</dbReference>
<sequence>MVSVIVLAYNVGEYIENCLHSIISQSYVNLDIIVVINGKSRDNTETIVEQMAQSDHRIRLVYNRENSYISDGRKLGLDAVKGEYFTFVDGDDYLPEDAVANLMSLMKVNDVDIVIGSIGAFTNGMRHICF</sequence>
<dbReference type="PANTHER" id="PTHR22916:SF3">
    <property type="entry name" value="UDP-GLCNAC:BETAGAL BETA-1,3-N-ACETYLGLUCOSAMINYLTRANSFERASE-LIKE PROTEIN 1"/>
    <property type="match status" value="1"/>
</dbReference>
<dbReference type="SUPFAM" id="SSF53448">
    <property type="entry name" value="Nucleotide-diphospho-sugar transferases"/>
    <property type="match status" value="1"/>
</dbReference>
<dbReference type="InterPro" id="IPR029044">
    <property type="entry name" value="Nucleotide-diphossugar_trans"/>
</dbReference>
<proteinExistence type="predicted"/>
<dbReference type="EMBL" id="SNRX01000007">
    <property type="protein sequence ID" value="KAA6302463.1"/>
    <property type="molecule type" value="Genomic_DNA"/>
</dbReference>
<accession>A0A5M8P201</accession>
<evidence type="ECO:0000259" key="1">
    <source>
        <dbReference type="Pfam" id="PF00535"/>
    </source>
</evidence>
<comment type="caution">
    <text evidence="2">The sequence shown here is derived from an EMBL/GenBank/DDBJ whole genome shotgun (WGS) entry which is preliminary data.</text>
</comment>
<feature type="domain" description="Glycosyltransferase 2-like" evidence="1">
    <location>
        <begin position="3"/>
        <end position="122"/>
    </location>
</feature>
<organism evidence="2 3">
    <name type="scientific">Candidatus Ordinivivax streblomastigis</name>
    <dbReference type="NCBI Taxonomy" id="2540710"/>
    <lineage>
        <taxon>Bacteria</taxon>
        <taxon>Pseudomonadati</taxon>
        <taxon>Bacteroidota</taxon>
        <taxon>Bacteroidia</taxon>
        <taxon>Bacteroidales</taxon>
        <taxon>Candidatus Ordinivivax</taxon>
    </lineage>
</organism>
<dbReference type="CDD" id="cd00761">
    <property type="entry name" value="Glyco_tranf_GTA_type"/>
    <property type="match status" value="1"/>
</dbReference>
<dbReference type="AlphaFoldDB" id="A0A5M8P201"/>
<evidence type="ECO:0000313" key="2">
    <source>
        <dbReference type="EMBL" id="KAA6302463.1"/>
    </source>
</evidence>